<protein>
    <submittedName>
        <fullName evidence="1">Uncharacterized protein</fullName>
    </submittedName>
</protein>
<gene>
    <name evidence="1" type="ORF">L2E82_05537</name>
</gene>
<dbReference type="EMBL" id="CM042009">
    <property type="protein sequence ID" value="KAI3791676.1"/>
    <property type="molecule type" value="Genomic_DNA"/>
</dbReference>
<evidence type="ECO:0000313" key="2">
    <source>
        <dbReference type="Proteomes" id="UP001055811"/>
    </source>
</evidence>
<name>A0ACB9H833_CICIN</name>
<organism evidence="1 2">
    <name type="scientific">Cichorium intybus</name>
    <name type="common">Chicory</name>
    <dbReference type="NCBI Taxonomy" id="13427"/>
    <lineage>
        <taxon>Eukaryota</taxon>
        <taxon>Viridiplantae</taxon>
        <taxon>Streptophyta</taxon>
        <taxon>Embryophyta</taxon>
        <taxon>Tracheophyta</taxon>
        <taxon>Spermatophyta</taxon>
        <taxon>Magnoliopsida</taxon>
        <taxon>eudicotyledons</taxon>
        <taxon>Gunneridae</taxon>
        <taxon>Pentapetalae</taxon>
        <taxon>asterids</taxon>
        <taxon>campanulids</taxon>
        <taxon>Asterales</taxon>
        <taxon>Asteraceae</taxon>
        <taxon>Cichorioideae</taxon>
        <taxon>Cichorieae</taxon>
        <taxon>Cichoriinae</taxon>
        <taxon>Cichorium</taxon>
    </lineage>
</organism>
<keyword evidence="2" id="KW-1185">Reference proteome</keyword>
<evidence type="ECO:0000313" key="1">
    <source>
        <dbReference type="EMBL" id="KAI3791676.1"/>
    </source>
</evidence>
<proteinExistence type="predicted"/>
<sequence>MYPRLQNDFYKLQQLKASCSETVTEYLYEYRQIVYQSDQHAQYSKPLSWIGIYVALASLFCVLAMSKEILESKYQAAHETVLKDQDLQAGRLLSVEKLKRHVSNYCIMARTGSPQFMTAACTATTSASGLIQKAKKHRCKNLVKLLAESRGFEGVEKFDSHHVRPLLSEEYLNCWSLPLVTLTSIAMSLPNIQNDMVDFLLSGQDKLFAAKCMVTKVESTDVGGQNDNSKWRSISANSMYRVTETILLSYHTNIDELSQEELFKREASVQAAAQLLGETTQIINSLQDRELPRLDPDELAFIDKWHRKVESLRPKTDHVVVGLPKGTATLTSQSQTGSQMTNVKDVFLSAFSSNGKRRNSPYSFVNSLGVPRMAVAGAKPEFFVPRMKDDVKENESLLLNEVKRRDKDSVVWGHKMKRKAAVSWGSLRERAILGLIGVGEVNESKSKSKVKEMEKEKKDGKFGVDRAPVSYILATHQMEAGKMVMNCDLTKKSNDELFHRY</sequence>
<dbReference type="Proteomes" id="UP001055811">
    <property type="component" value="Linkage Group LG01"/>
</dbReference>
<comment type="caution">
    <text evidence="1">The sequence shown here is derived from an EMBL/GenBank/DDBJ whole genome shotgun (WGS) entry which is preliminary data.</text>
</comment>
<reference evidence="2" key="1">
    <citation type="journal article" date="2022" name="Mol. Ecol. Resour.">
        <title>The genomes of chicory, endive, great burdock and yacon provide insights into Asteraceae palaeo-polyploidization history and plant inulin production.</title>
        <authorList>
            <person name="Fan W."/>
            <person name="Wang S."/>
            <person name="Wang H."/>
            <person name="Wang A."/>
            <person name="Jiang F."/>
            <person name="Liu H."/>
            <person name="Zhao H."/>
            <person name="Xu D."/>
            <person name="Zhang Y."/>
        </authorList>
    </citation>
    <scope>NUCLEOTIDE SEQUENCE [LARGE SCALE GENOMIC DNA]</scope>
    <source>
        <strain evidence="2">cv. Punajuju</strain>
    </source>
</reference>
<reference evidence="1 2" key="2">
    <citation type="journal article" date="2022" name="Mol. Ecol. Resour.">
        <title>The genomes of chicory, endive, great burdock and yacon provide insights into Asteraceae paleo-polyploidization history and plant inulin production.</title>
        <authorList>
            <person name="Fan W."/>
            <person name="Wang S."/>
            <person name="Wang H."/>
            <person name="Wang A."/>
            <person name="Jiang F."/>
            <person name="Liu H."/>
            <person name="Zhao H."/>
            <person name="Xu D."/>
            <person name="Zhang Y."/>
        </authorList>
    </citation>
    <scope>NUCLEOTIDE SEQUENCE [LARGE SCALE GENOMIC DNA]</scope>
    <source>
        <strain evidence="2">cv. Punajuju</strain>
        <tissue evidence="1">Leaves</tissue>
    </source>
</reference>
<accession>A0ACB9H833</accession>